<gene>
    <name evidence="2" type="ORF">ACFW6T_03460</name>
</gene>
<dbReference type="InterPro" id="IPR038637">
    <property type="entry name" value="NPCBM_sf"/>
</dbReference>
<keyword evidence="3" id="KW-1185">Reference proteome</keyword>
<dbReference type="SUPFAM" id="SSF49785">
    <property type="entry name" value="Galactose-binding domain-like"/>
    <property type="match status" value="1"/>
</dbReference>
<feature type="domain" description="Glycosyl hydrolase family 98 putative carbohydrate-binding module" evidence="1">
    <location>
        <begin position="2"/>
        <end position="147"/>
    </location>
</feature>
<evidence type="ECO:0000259" key="1">
    <source>
        <dbReference type="SMART" id="SM00776"/>
    </source>
</evidence>
<name>A0ABW6GEA1_9ACTN</name>
<proteinExistence type="predicted"/>
<dbReference type="SMART" id="SM00776">
    <property type="entry name" value="NPCBM"/>
    <property type="match status" value="1"/>
</dbReference>
<dbReference type="RefSeq" id="WP_380563676.1">
    <property type="nucleotide sequence ID" value="NZ_JBHYPX010000003.1"/>
</dbReference>
<organism evidence="2 3">
    <name type="scientific">Kitasatospora phosalacinea</name>
    <dbReference type="NCBI Taxonomy" id="2065"/>
    <lineage>
        <taxon>Bacteria</taxon>
        <taxon>Bacillati</taxon>
        <taxon>Actinomycetota</taxon>
        <taxon>Actinomycetes</taxon>
        <taxon>Kitasatosporales</taxon>
        <taxon>Streptomycetaceae</taxon>
        <taxon>Kitasatospora</taxon>
    </lineage>
</organism>
<accession>A0ABW6GEA1</accession>
<reference evidence="2 3" key="1">
    <citation type="submission" date="2024-09" db="EMBL/GenBank/DDBJ databases">
        <title>The Natural Products Discovery Center: Release of the First 8490 Sequenced Strains for Exploring Actinobacteria Biosynthetic Diversity.</title>
        <authorList>
            <person name="Kalkreuter E."/>
            <person name="Kautsar S.A."/>
            <person name="Yang D."/>
            <person name="Bader C.D."/>
            <person name="Teijaro C.N."/>
            <person name="Fluegel L."/>
            <person name="Davis C.M."/>
            <person name="Simpson J.R."/>
            <person name="Lauterbach L."/>
            <person name="Steele A.D."/>
            <person name="Gui C."/>
            <person name="Meng S."/>
            <person name="Li G."/>
            <person name="Viehrig K."/>
            <person name="Ye F."/>
            <person name="Su P."/>
            <person name="Kiefer A.F."/>
            <person name="Nichols A."/>
            <person name="Cepeda A.J."/>
            <person name="Yan W."/>
            <person name="Fan B."/>
            <person name="Jiang Y."/>
            <person name="Adhikari A."/>
            <person name="Zheng C.-J."/>
            <person name="Schuster L."/>
            <person name="Cowan T.M."/>
            <person name="Smanski M.J."/>
            <person name="Chevrette M.G."/>
            <person name="De Carvalho L.P.S."/>
            <person name="Shen B."/>
        </authorList>
    </citation>
    <scope>NUCLEOTIDE SEQUENCE [LARGE SCALE GENOMIC DNA]</scope>
    <source>
        <strain evidence="2 3">NPDC058753</strain>
    </source>
</reference>
<dbReference type="InterPro" id="IPR008979">
    <property type="entry name" value="Galactose-bd-like_sf"/>
</dbReference>
<evidence type="ECO:0000313" key="3">
    <source>
        <dbReference type="Proteomes" id="UP001599542"/>
    </source>
</evidence>
<dbReference type="Proteomes" id="UP001599542">
    <property type="component" value="Unassembled WGS sequence"/>
</dbReference>
<dbReference type="Gene3D" id="2.60.120.1060">
    <property type="entry name" value="NPCBM/NEW2 domain"/>
    <property type="match status" value="1"/>
</dbReference>
<dbReference type="Pfam" id="PF08305">
    <property type="entry name" value="NPCBM"/>
    <property type="match status" value="1"/>
</dbReference>
<sequence length="147" mass="16033">MTARQFWLDEVPLNRGHRSASDTPSIRGGGQILQRPAARLHGTRYQHVLAARVPSRVTVDLNRPCRSFEAVVGLDDYGVTYGEVVFSVQGDDGRVLWSSPAMSADSPPVTVRVPLDGRTSIRLVVTPVRGSVPVVDLADWAQARLTC</sequence>
<protein>
    <submittedName>
        <fullName evidence="2">NPCBM/NEW2 domain-containing protein</fullName>
    </submittedName>
</protein>
<evidence type="ECO:0000313" key="2">
    <source>
        <dbReference type="EMBL" id="MFE1351027.1"/>
    </source>
</evidence>
<dbReference type="InterPro" id="IPR013222">
    <property type="entry name" value="Glyco_hyd_98_carb-bd"/>
</dbReference>
<dbReference type="EMBL" id="JBHYPX010000003">
    <property type="protein sequence ID" value="MFE1351027.1"/>
    <property type="molecule type" value="Genomic_DNA"/>
</dbReference>
<comment type="caution">
    <text evidence="2">The sequence shown here is derived from an EMBL/GenBank/DDBJ whole genome shotgun (WGS) entry which is preliminary data.</text>
</comment>